<feature type="compositionally biased region" description="Polar residues" evidence="2">
    <location>
        <begin position="328"/>
        <end position="343"/>
    </location>
</feature>
<feature type="compositionally biased region" description="Polar residues" evidence="2">
    <location>
        <begin position="691"/>
        <end position="730"/>
    </location>
</feature>
<feature type="compositionally biased region" description="Low complexity" evidence="2">
    <location>
        <begin position="655"/>
        <end position="678"/>
    </location>
</feature>
<sequence>MAAQSHPLWGLQRGSLAGAPDRHSLGGLRAPSPPMFRTAPVQPSLFTVGQLGSVGSAVHPFGGPLGVGLAPLGSCYMPWNQGPPQALLPPFSWPPVPGDPLLLSSRGSLPSSMSMAMPGASHGGLCFGGGQAFVPVLRPPEASCRSSCRSSSCSGLRHGSWAPPPGPERAPPTQQGVTAGYQHWGCQAIPGHVSGSSQPGGSRSIQRYPSAPPLRAPAPQTAQPRGAAAGMEAFQMPLDAAVSVQRMPMPCRPMRPSQPPVQPFVRGEACEQRDVMTRKSSNSPPPQQPHQPQPQPHTTPQRCRPLATDRVLPGLPDFPASPVFQRASGRSVQHSPWSTASSMQPQNISMVLARPPATLPSPAGAEAHSRLACASPCRLLSSSPRSESEGDFLQRERGLSRRADLASRLAPGAPLPLRRPSQPHRLQLQFCPAQEQLQPVCALRSYFAAWASLVNDETRLGSSKASVGPLLLTKEASELLAALDTLHEWTGPSPVGAQLLQLGFLSLPVSPDSALSFEGFGRYAKSSEGVGQEALAPDAQTPTRRRSRSSLVRANDTWPGRSDCGTQTSRCSSPLAPAAVDAAVAKLWNGTGPSHEAIKRKLPATISALALHEDENSPTGGEHHSLRRLELRVAPCWRDAENWSPQGAVAADQGSLQLSPLTPSSPARSTHSGSSSGHRGARSNGLCGDSCSRSQRSVSQTCLSSVPSPLNPSGTPQASSPDDTSTVQSKGNDDTSVTSSSSKTTALLSTLRWRAAVLNQRLLRREQQCLALREALETCNGPEEHRRYAEGPWKDGVENETIFGTSGFFDAKAHCVPDCFKVQICGVNLNFWICALQVNAAPEPARYGDRYISVPAKVEGLGRLLVWQVCLFADQAPGEADYYVTVRTGNLASLGWKTIPGNGHRLGANWLKPSKEKLAGSTALGTKAATAEGDEDDEEVIIPLSGEAARRRLRHVLQLAVRGLPAAAELSEGYVLQVASPGGDVLEQSHELRTQNPTWSPSCGICHGRHLSHFDLRAMACGSGKLLWREAVCLQDLELLCEDLESLPAGRSMPLATPLIQLGRQWFAARPCDGRPDDRSPNGAAAAAAAVAMRRRPAASVKQVHTTELCRTGEKVSALCERLHHLRTHSVALREAMELPSAQDFQELRHRRELHSHCERRLCHLRDELCERRKGLLLIRGRLDGNLGSDDIDSDSSGQRSRAESLEQEGGASSSRPPRGSRQANMAYSWWHQRFCPTSAGDEAGPFLAILGSCGSAELVERSERLKLVQSHLKDAKTRQQQEDRPADAAAAESLQRLWQQLRCRQVRMLHEIRQVYPIEDCGRYWTIRGFCVAGIDNLKRQDLREEEAISTALGFLAHLLVTLAEVLQVPLHVAVRRAGCSQTSLLDLNEADGVSTAGTTTAMLRGESAGPDIDKVTKLREWPLHYGRNLEKARFETALRLLKDALHQFLYSRGYLNEQHLSGGNLLQCASLILQNEIYGGETPP</sequence>
<feature type="compositionally biased region" description="Low complexity" evidence="2">
    <location>
        <begin position="1210"/>
        <end position="1222"/>
    </location>
</feature>
<accession>A0A813JRN8</accession>
<comment type="caution">
    <text evidence="3">The sequence shown here is derived from an EMBL/GenBank/DDBJ whole genome shotgun (WGS) entry which is preliminary data.</text>
</comment>
<dbReference type="EMBL" id="CAJNNW010025999">
    <property type="protein sequence ID" value="CAE8681840.1"/>
    <property type="molecule type" value="Genomic_DNA"/>
</dbReference>
<protein>
    <submittedName>
        <fullName evidence="3">Uncharacterized protein</fullName>
    </submittedName>
</protein>
<keyword evidence="1" id="KW-0175">Coiled coil</keyword>
<feature type="compositionally biased region" description="Pro residues" evidence="2">
    <location>
        <begin position="283"/>
        <end position="297"/>
    </location>
</feature>
<dbReference type="GO" id="GO:0005768">
    <property type="term" value="C:endosome"/>
    <property type="evidence" value="ECO:0007669"/>
    <property type="project" value="TreeGrafter"/>
</dbReference>
<dbReference type="Proteomes" id="UP000626109">
    <property type="component" value="Unassembled WGS sequence"/>
</dbReference>
<name>A0A813JRN8_POLGL</name>
<dbReference type="GO" id="GO:0035493">
    <property type="term" value="P:SNARE complex assembly"/>
    <property type="evidence" value="ECO:0007669"/>
    <property type="project" value="TreeGrafter"/>
</dbReference>
<gene>
    <name evidence="3" type="ORF">PGLA2088_LOCUS22635</name>
</gene>
<feature type="region of interest" description="Disordered" evidence="2">
    <location>
        <begin position="528"/>
        <end position="570"/>
    </location>
</feature>
<dbReference type="GO" id="GO:0000323">
    <property type="term" value="C:lytic vacuole"/>
    <property type="evidence" value="ECO:0007669"/>
    <property type="project" value="TreeGrafter"/>
</dbReference>
<evidence type="ECO:0000256" key="2">
    <source>
        <dbReference type="SAM" id="MobiDB-lite"/>
    </source>
</evidence>
<feature type="region of interest" description="Disordered" evidence="2">
    <location>
        <begin position="271"/>
        <end position="343"/>
    </location>
</feature>
<feature type="region of interest" description="Disordered" evidence="2">
    <location>
        <begin position="1188"/>
        <end position="1222"/>
    </location>
</feature>
<evidence type="ECO:0000313" key="4">
    <source>
        <dbReference type="Proteomes" id="UP000626109"/>
    </source>
</evidence>
<reference evidence="3" key="1">
    <citation type="submission" date="2021-02" db="EMBL/GenBank/DDBJ databases">
        <authorList>
            <person name="Dougan E. K."/>
            <person name="Rhodes N."/>
            <person name="Thang M."/>
            <person name="Chan C."/>
        </authorList>
    </citation>
    <scope>NUCLEOTIDE SEQUENCE</scope>
</reference>
<feature type="compositionally biased region" description="Polar residues" evidence="2">
    <location>
        <begin position="194"/>
        <end position="207"/>
    </location>
</feature>
<feature type="region of interest" description="Disordered" evidence="2">
    <location>
        <begin position="148"/>
        <end position="227"/>
    </location>
</feature>
<dbReference type="GO" id="GO:0000149">
    <property type="term" value="F:SNARE binding"/>
    <property type="evidence" value="ECO:0007669"/>
    <property type="project" value="TreeGrafter"/>
</dbReference>
<evidence type="ECO:0000313" key="3">
    <source>
        <dbReference type="EMBL" id="CAE8681840.1"/>
    </source>
</evidence>
<evidence type="ECO:0000256" key="1">
    <source>
        <dbReference type="ARBA" id="ARBA00023054"/>
    </source>
</evidence>
<dbReference type="PANTHER" id="PTHR15157">
    <property type="entry name" value="UV RADIATION RESISTANCE-ASSOCIATED GENE PROTEIN"/>
    <property type="match status" value="1"/>
</dbReference>
<dbReference type="PANTHER" id="PTHR15157:SF5">
    <property type="entry name" value="UV RADIATION RESISTANCE-ASSOCIATED GENE PROTEIN"/>
    <property type="match status" value="1"/>
</dbReference>
<proteinExistence type="predicted"/>
<feature type="region of interest" description="Disordered" evidence="2">
    <location>
        <begin position="645"/>
        <end position="741"/>
    </location>
</feature>
<organism evidence="3 4">
    <name type="scientific">Polarella glacialis</name>
    <name type="common">Dinoflagellate</name>
    <dbReference type="NCBI Taxonomy" id="89957"/>
    <lineage>
        <taxon>Eukaryota</taxon>
        <taxon>Sar</taxon>
        <taxon>Alveolata</taxon>
        <taxon>Dinophyceae</taxon>
        <taxon>Suessiales</taxon>
        <taxon>Suessiaceae</taxon>
        <taxon>Polarella</taxon>
    </lineage>
</organism>